<dbReference type="SUPFAM" id="SSF47336">
    <property type="entry name" value="ACP-like"/>
    <property type="match status" value="1"/>
</dbReference>
<sequence length="92" mass="9973">MADQLTLEIISAINKLVKAENAERTTVALGEITTDTELTSLGIDSLGLADVLWDLEQIYGIKIEMNTADAWSNLNNIGDVVEAVRGLLTKEV</sequence>
<dbReference type="RefSeq" id="WP_018068347.1">
    <property type="nucleotide sequence ID" value="NZ_JAAXBJ010000007.1"/>
</dbReference>
<dbReference type="Gene3D" id="1.10.1200.10">
    <property type="entry name" value="ACP-like"/>
    <property type="match status" value="1"/>
</dbReference>
<accession>A0A6B3JJ13</accession>
<organism evidence="1 2">
    <name type="scientific">Rhizobium leguminosarum</name>
    <dbReference type="NCBI Taxonomy" id="384"/>
    <lineage>
        <taxon>Bacteria</taxon>
        <taxon>Pseudomonadati</taxon>
        <taxon>Pseudomonadota</taxon>
        <taxon>Alphaproteobacteria</taxon>
        <taxon>Hyphomicrobiales</taxon>
        <taxon>Rhizobiaceae</taxon>
        <taxon>Rhizobium/Agrobacterium group</taxon>
        <taxon>Rhizobium</taxon>
    </lineage>
</organism>
<evidence type="ECO:0000313" key="2">
    <source>
        <dbReference type="Proteomes" id="UP000471560"/>
    </source>
</evidence>
<comment type="caution">
    <text evidence="1">The sequence shown here is derived from an EMBL/GenBank/DDBJ whole genome shotgun (WGS) entry which is preliminary data.</text>
</comment>
<dbReference type="AlphaFoldDB" id="A0A6B3JJ13"/>
<proteinExistence type="predicted"/>
<dbReference type="EMBL" id="WUEZ01000001">
    <property type="protein sequence ID" value="NEI32670.1"/>
    <property type="molecule type" value="Genomic_DNA"/>
</dbReference>
<dbReference type="Pfam" id="PF00550">
    <property type="entry name" value="PP-binding"/>
    <property type="match status" value="1"/>
</dbReference>
<name>A0A6B3JJ13_RHILE</name>
<dbReference type="PROSITE" id="PS50075">
    <property type="entry name" value="CARRIER"/>
    <property type="match status" value="1"/>
</dbReference>
<dbReference type="InterPro" id="IPR036736">
    <property type="entry name" value="ACP-like_sf"/>
</dbReference>
<gene>
    <name evidence="1" type="ORF">GR204_01370</name>
</gene>
<reference evidence="1 2" key="1">
    <citation type="submission" date="2019-12" db="EMBL/GenBank/DDBJ databases">
        <title>Rhizobium genotypes associated with high levels of biological nitrogen fixation by grain legumes in a temperate-maritime cropping system.</title>
        <authorList>
            <person name="Maluk M."/>
            <person name="Francesc Ferrando Molina F."/>
            <person name="Lopez Del Egido L."/>
            <person name="Lafos M."/>
            <person name="Langarica-Fuentes A."/>
            <person name="Gebre Yohannes G."/>
            <person name="Young M.W."/>
            <person name="Martin P."/>
            <person name="Gantlett R."/>
            <person name="Kenicer G."/>
            <person name="Hawes C."/>
            <person name="Begg G.S."/>
            <person name="Quilliam R.S."/>
            <person name="Squire G.R."/>
            <person name="Poole P.S."/>
            <person name="Young P.W."/>
            <person name="Iannetta P.M."/>
            <person name="James E.K."/>
        </authorList>
    </citation>
    <scope>NUCLEOTIDE SEQUENCE [LARGE SCALE GENOMIC DNA]</scope>
    <source>
        <strain evidence="1 2">JHI1096</strain>
    </source>
</reference>
<dbReference type="InterPro" id="IPR009081">
    <property type="entry name" value="PP-bd_ACP"/>
</dbReference>
<evidence type="ECO:0000313" key="1">
    <source>
        <dbReference type="EMBL" id="NEI32670.1"/>
    </source>
</evidence>
<dbReference type="GeneID" id="84674593"/>
<dbReference type="InterPro" id="IPR006162">
    <property type="entry name" value="Ppantetheine_attach_site"/>
</dbReference>
<dbReference type="Proteomes" id="UP000471560">
    <property type="component" value="Unassembled WGS sequence"/>
</dbReference>
<protein>
    <submittedName>
        <fullName evidence="1">Nodulation protein NodF</fullName>
    </submittedName>
</protein>
<dbReference type="PROSITE" id="PS00012">
    <property type="entry name" value="PHOSPHOPANTETHEINE"/>
    <property type="match status" value="1"/>
</dbReference>